<gene>
    <name evidence="8" type="ORF">HNR40_006727</name>
</gene>
<dbReference type="GO" id="GO:0009279">
    <property type="term" value="C:cell outer membrane"/>
    <property type="evidence" value="ECO:0007669"/>
    <property type="project" value="UniProtKB-SubCell"/>
</dbReference>
<dbReference type="AlphaFoldDB" id="A0A7W8A7V6"/>
<evidence type="ECO:0000256" key="2">
    <source>
        <dbReference type="ARBA" id="ARBA00023136"/>
    </source>
</evidence>
<proteinExistence type="predicted"/>
<sequence length="482" mass="49491">MTPHTRRLACGVALVITLSACGALPRSTSGQDEPSALAGGTQEPPSAEEPRPAQDEARPTANKPQPGRPDPGIVAPAVSTALPVEARNLRLARSGERELALRFDLFNGTDKELSLGTLGLDARERLVALVDPVTGAAYGLAGNSGEGRISEDVDVEPGGSTPVTAVFTAPPQETAELLVALNGMRPVMVPIGAAGPEDGEVPPGQGDAQVGALVCKVGKGSKEAFTLPSDVLFEFGSAKLSPAARSAITGLGERVGASSGTVTVDGHTDGVGGDADNQTLSERRAQAVRQALGPSLGDSFDYRAKGHGESDPVAPNAKPDGSDDPRGRAKNRRVEVEVDGEREPAAPVSGGELSDAGLRAEVDSVRRLSGYLLASVKVTNPGSDPAPLSYENHFTPKELTTGQLSVSGPGSRHELCGFAEPTYFDFVGTLSSGFMPGKLDVLPAGAEVTLWGLVPAPPENVASVKIQLGGYGEPLDAQITDG</sequence>
<dbReference type="RefSeq" id="WP_184968427.1">
    <property type="nucleotide sequence ID" value="NZ_JACHIN010000010.1"/>
</dbReference>
<dbReference type="SUPFAM" id="SSF103088">
    <property type="entry name" value="OmpA-like"/>
    <property type="match status" value="1"/>
</dbReference>
<keyword evidence="2 4" id="KW-0472">Membrane</keyword>
<evidence type="ECO:0000256" key="5">
    <source>
        <dbReference type="SAM" id="MobiDB-lite"/>
    </source>
</evidence>
<dbReference type="PANTHER" id="PTHR30329">
    <property type="entry name" value="STATOR ELEMENT OF FLAGELLAR MOTOR COMPLEX"/>
    <property type="match status" value="1"/>
</dbReference>
<feature type="compositionally biased region" description="Basic and acidic residues" evidence="5">
    <location>
        <begin position="48"/>
        <end position="58"/>
    </location>
</feature>
<dbReference type="InterPro" id="IPR036737">
    <property type="entry name" value="OmpA-like_sf"/>
</dbReference>
<protein>
    <submittedName>
        <fullName evidence="8">Outer membrane protein OmpA-like peptidoglycan-associated protein</fullName>
    </submittedName>
</protein>
<dbReference type="EMBL" id="JACHIN010000010">
    <property type="protein sequence ID" value="MBB5081232.1"/>
    <property type="molecule type" value="Genomic_DNA"/>
</dbReference>
<feature type="signal peptide" evidence="6">
    <location>
        <begin position="1"/>
        <end position="22"/>
    </location>
</feature>
<evidence type="ECO:0000256" key="4">
    <source>
        <dbReference type="PROSITE-ProRule" id="PRU00473"/>
    </source>
</evidence>
<dbReference type="PROSITE" id="PS51123">
    <property type="entry name" value="OMPA_2"/>
    <property type="match status" value="1"/>
</dbReference>
<keyword evidence="9" id="KW-1185">Reference proteome</keyword>
<dbReference type="InterPro" id="IPR050330">
    <property type="entry name" value="Bact_OuterMem_StrucFunc"/>
</dbReference>
<feature type="compositionally biased region" description="Basic and acidic residues" evidence="5">
    <location>
        <begin position="320"/>
        <end position="344"/>
    </location>
</feature>
<feature type="chain" id="PRO_5038581674" evidence="6">
    <location>
        <begin position="23"/>
        <end position="482"/>
    </location>
</feature>
<feature type="region of interest" description="Disordered" evidence="5">
    <location>
        <begin position="257"/>
        <end position="277"/>
    </location>
</feature>
<dbReference type="Pfam" id="PF00691">
    <property type="entry name" value="OmpA"/>
    <property type="match status" value="1"/>
</dbReference>
<dbReference type="PROSITE" id="PS51257">
    <property type="entry name" value="PROKAR_LIPOPROTEIN"/>
    <property type="match status" value="1"/>
</dbReference>
<dbReference type="PRINTS" id="PR01021">
    <property type="entry name" value="OMPADOMAIN"/>
</dbReference>
<comment type="subcellular location">
    <subcellularLocation>
        <location evidence="1">Cell outer membrane</location>
    </subcellularLocation>
</comment>
<accession>A0A7W8A7V6</accession>
<comment type="caution">
    <text evidence="8">The sequence shown here is derived from an EMBL/GenBank/DDBJ whole genome shotgun (WGS) entry which is preliminary data.</text>
</comment>
<dbReference type="CDD" id="cd07185">
    <property type="entry name" value="OmpA_C-like"/>
    <property type="match status" value="1"/>
</dbReference>
<evidence type="ECO:0000259" key="7">
    <source>
        <dbReference type="PROSITE" id="PS51123"/>
    </source>
</evidence>
<dbReference type="InterPro" id="IPR006664">
    <property type="entry name" value="OMP_bac"/>
</dbReference>
<keyword evidence="6" id="KW-0732">Signal</keyword>
<dbReference type="Proteomes" id="UP000568380">
    <property type="component" value="Unassembled WGS sequence"/>
</dbReference>
<keyword evidence="3" id="KW-0998">Cell outer membrane</keyword>
<evidence type="ECO:0000313" key="8">
    <source>
        <dbReference type="EMBL" id="MBB5081232.1"/>
    </source>
</evidence>
<evidence type="ECO:0000256" key="6">
    <source>
        <dbReference type="SAM" id="SignalP"/>
    </source>
</evidence>
<name>A0A7W8A7V6_9ACTN</name>
<evidence type="ECO:0000313" key="9">
    <source>
        <dbReference type="Proteomes" id="UP000568380"/>
    </source>
</evidence>
<feature type="domain" description="OmpA-like" evidence="7">
    <location>
        <begin position="220"/>
        <end position="342"/>
    </location>
</feature>
<dbReference type="InterPro" id="IPR006665">
    <property type="entry name" value="OmpA-like"/>
</dbReference>
<evidence type="ECO:0000256" key="1">
    <source>
        <dbReference type="ARBA" id="ARBA00004442"/>
    </source>
</evidence>
<dbReference type="Gene3D" id="3.30.1330.60">
    <property type="entry name" value="OmpA-like domain"/>
    <property type="match status" value="1"/>
</dbReference>
<feature type="region of interest" description="Disordered" evidence="5">
    <location>
        <begin position="24"/>
        <end position="75"/>
    </location>
</feature>
<organism evidence="8 9">
    <name type="scientific">Nonomuraea endophytica</name>
    <dbReference type="NCBI Taxonomy" id="714136"/>
    <lineage>
        <taxon>Bacteria</taxon>
        <taxon>Bacillati</taxon>
        <taxon>Actinomycetota</taxon>
        <taxon>Actinomycetes</taxon>
        <taxon>Streptosporangiales</taxon>
        <taxon>Streptosporangiaceae</taxon>
        <taxon>Nonomuraea</taxon>
    </lineage>
</organism>
<evidence type="ECO:0000256" key="3">
    <source>
        <dbReference type="ARBA" id="ARBA00023237"/>
    </source>
</evidence>
<reference evidence="8 9" key="1">
    <citation type="submission" date="2020-08" db="EMBL/GenBank/DDBJ databases">
        <title>Genomic Encyclopedia of Type Strains, Phase IV (KMG-IV): sequencing the most valuable type-strain genomes for metagenomic binning, comparative biology and taxonomic classification.</title>
        <authorList>
            <person name="Goeker M."/>
        </authorList>
    </citation>
    <scope>NUCLEOTIDE SEQUENCE [LARGE SCALE GENOMIC DNA]</scope>
    <source>
        <strain evidence="8 9">DSM 45385</strain>
    </source>
</reference>
<feature type="region of interest" description="Disordered" evidence="5">
    <location>
        <begin position="293"/>
        <end position="353"/>
    </location>
</feature>
<dbReference type="PANTHER" id="PTHR30329:SF21">
    <property type="entry name" value="LIPOPROTEIN YIAD-RELATED"/>
    <property type="match status" value="1"/>
</dbReference>
<feature type="compositionally biased region" description="Basic and acidic residues" evidence="5">
    <location>
        <begin position="300"/>
        <end position="310"/>
    </location>
</feature>